<dbReference type="eggNOG" id="KOG1082">
    <property type="taxonomic scope" value="Eukaryota"/>
</dbReference>
<sequence>MLGTKFEKQIGHFEHLTPHSGQITANMDAEILDNRAKKASSRKSLEECFEEARNRFRTRVEPVIKKDPKRSSALDAFLAGSSLQTLETACQDLNNKAENKSNNNASKLLTTLDSLKSVGDVFLEFAPESVSIVWFGISTLISIGNAKVQTLLLICGACDSITNIIADCVRWEARMAVKPIGADDDTPKLDIWETEIPGLILSVLDFLWSAKPHLEDRLGSSLKDYFTKELQQKINALLEKYQEIVKLAQAHFEESVFHENMKTGLKVDQLIENLNKYVLVGHDLVDAVQKQALLYELDRQSSQLSISNSHNSHFTSLNERFDQIIKDRDGHPVSQWLFEEDAYIDWKTGSTTLLCIKAPRGYGKSVAMMSVHRNIRNTFYSLPPNFSRTKSGGLSETSAVQTPAQTQEAPFVCHFFFKKGEQDIQKARTALESVLYQLLSSNFLRRSTPALVATIGVLNPEFGEESGTMGKGTGFLENLTALCHAIKTVAEAISNPVYIMIDALDECQDRREQELPQLIRSLAKPTGDSCGLKVIISARDSIDIIKELVPNVDSSSIQIPDQLPAELKVIEITATKNWSDLDKYLTHDVSDVLERRIDQSEGELFVTIYKKEISRIVKIIHEKANGDFTLARMILKSLQQPSKYSLEKRIRQLPAAIGDIYMASLEALAPDEQELIVTALKWVVWSVSSITFLEISDHYRDMYKEQDDESPESSHHSELETLIGDNPYKDPEVKDVLHHLENAGRDFFKLDAHTNFVNVDISVREWIQSGAESSVSTTKESRGFNRFRENDGTTVFQFRLTPSFVKYGDTLSELFNEREAHMYIAINILRALNSTTFQDKYLPFDSLEVDNTFNPPWRSRYEVFHWQDHLRILQKWWTPDSLKDTWWSDLLTQLTIFLRPENWYRCMARGNHSFETEYPAPLATFCRLFQQPIHVACEFGLNMIIDLLSNATETWNRQIEETHPRKIDRIRDLRSARVRGIISIHNPNTPRIDRGMNLTLDCEEFVELLNYLFKRYIDPKKIKKYFSMVAAMKSPLRVAWLADRELKKTEEAETVALKDLHQHASEEGLDLKKDIEDFLQAYSSKEDAVGEKLTMLASHHPRFEISLYSISESDLSKSINSIYLDNYYVALCDRPDIFGRLPLDRAKKYPSTTFKRLINLGANIEKKSISFKGIKIQTPLLRLLSELTQISFPAEEYRQVVESAIMLISEGADLNIPLLLHYAAGSQDLKLFKLLCMSGDWNVHESDKFGKTPLHYLFTRQSSNEHDVLQICRLLVNMKRHDGGDLVNVEDKDSKNALAYAVEAGFVEGVRLLTQLGADIHDKDNKGRNCFHVLAKNHIQNAVEIANLLFDSGVDCTVKDSNGFTPLSFALKKRGNEELVDLLISKYTEIGHCSPSQNPLLFRDNKGNTVLHSAIEAVAPAKTLRRLLDAVSIFVDIKTFVSEQNYNDNATALHIELSYCNLEKVKLLTDINSNITLPSRSGENVLEELCGRIYEAWSMKQEVSHQIAVFNHLLDTAFTTNYPPFEFLGTSLFGPKVFEIQEDIKEFDLKRIPTLWDNSFTDNHGWRLVDFLTAYGGREDLLTLLPDQKSSPPENFMLPSRISCMIRGSQKILPKDGLSFSASADTYEPEWEKISLFETTMVADHPLPPINKWFYFEIALPRFSNPKAPLPDYYSRCGLGIRMMVHRTGSTDSIWSLFYEPAHYFIAQLDGPIQTKTYFENVRDGSVLGCGVNPAERLVFFTLDGEAMGGQSGFSIGPGRYFPAVTVFTHNSHDGFKLNFGAEPFKFTEANKPGWEWKVESIMNKKNQEDNSLVRSL</sequence>
<dbReference type="InterPro" id="IPR044736">
    <property type="entry name" value="Gid1/RanBPM/SPLA_SPRY"/>
</dbReference>
<evidence type="ECO:0000256" key="3">
    <source>
        <dbReference type="SAM" id="MobiDB-lite"/>
    </source>
</evidence>
<dbReference type="PROSITE" id="PS50188">
    <property type="entry name" value="B302_SPRY"/>
    <property type="match status" value="1"/>
</dbReference>
<dbReference type="Gene3D" id="1.25.40.20">
    <property type="entry name" value="Ankyrin repeat-containing domain"/>
    <property type="match status" value="1"/>
</dbReference>
<dbReference type="InterPro" id="IPR002110">
    <property type="entry name" value="Ankyrin_rpt"/>
</dbReference>
<evidence type="ECO:0000313" key="5">
    <source>
        <dbReference type="EMBL" id="EPS40190.1"/>
    </source>
</evidence>
<accession>S8AB58</accession>
<protein>
    <recommendedName>
        <fullName evidence="4">B30.2/SPRY domain-containing protein</fullName>
    </recommendedName>
</protein>
<dbReference type="InterPro" id="IPR001870">
    <property type="entry name" value="B30.2/SPRY"/>
</dbReference>
<evidence type="ECO:0000256" key="1">
    <source>
        <dbReference type="ARBA" id="ARBA00022737"/>
    </source>
</evidence>
<evidence type="ECO:0000259" key="4">
    <source>
        <dbReference type="PROSITE" id="PS50188"/>
    </source>
</evidence>
<dbReference type="Pfam" id="PF24883">
    <property type="entry name" value="NPHP3_N"/>
    <property type="match status" value="1"/>
</dbReference>
<dbReference type="PANTHER" id="PTHR10039">
    <property type="entry name" value="AMELOGENIN"/>
    <property type="match status" value="1"/>
</dbReference>
<gene>
    <name evidence="5" type="ORF">H072_5973</name>
</gene>
<dbReference type="Gene3D" id="3.40.50.300">
    <property type="entry name" value="P-loop containing nucleotide triphosphate hydrolases"/>
    <property type="match status" value="1"/>
</dbReference>
<feature type="domain" description="B30.2/SPRY" evidence="4">
    <location>
        <begin position="1580"/>
        <end position="1785"/>
    </location>
</feature>
<reference evidence="5 6" key="1">
    <citation type="journal article" date="2013" name="PLoS Genet.">
        <title>Genomic mechanisms accounting for the adaptation to parasitism in nematode-trapping fungi.</title>
        <authorList>
            <person name="Meerupati T."/>
            <person name="Andersson K.M."/>
            <person name="Friman E."/>
            <person name="Kumar D."/>
            <person name="Tunlid A."/>
            <person name="Ahren D."/>
        </authorList>
    </citation>
    <scope>NUCLEOTIDE SEQUENCE [LARGE SCALE GENOMIC DNA]</scope>
    <source>
        <strain evidence="5 6">CBS 200.50</strain>
    </source>
</reference>
<keyword evidence="6" id="KW-1185">Reference proteome</keyword>
<dbReference type="InterPro" id="IPR056884">
    <property type="entry name" value="NPHP3-like_N"/>
</dbReference>
<dbReference type="CDD" id="cd12885">
    <property type="entry name" value="SPRY_RanBP_like"/>
    <property type="match status" value="1"/>
</dbReference>
<dbReference type="InterPro" id="IPR043136">
    <property type="entry name" value="B30.2/SPRY_sf"/>
</dbReference>
<evidence type="ECO:0000313" key="6">
    <source>
        <dbReference type="Proteomes" id="UP000015100"/>
    </source>
</evidence>
<dbReference type="SUPFAM" id="SSF48403">
    <property type="entry name" value="Ankyrin repeat"/>
    <property type="match status" value="1"/>
</dbReference>
<dbReference type="HOGENOM" id="CLU_002709_0_0_1"/>
<keyword evidence="1" id="KW-0677">Repeat</keyword>
<feature type="repeat" description="ANK" evidence="2">
    <location>
        <begin position="1293"/>
        <end position="1325"/>
    </location>
</feature>
<dbReference type="PANTHER" id="PTHR10039:SF14">
    <property type="entry name" value="NACHT DOMAIN-CONTAINING PROTEIN"/>
    <property type="match status" value="1"/>
</dbReference>
<reference evidence="6" key="2">
    <citation type="submission" date="2013-04" db="EMBL/GenBank/DDBJ databases">
        <title>Genomic mechanisms accounting for the adaptation to parasitism in nematode-trapping fungi.</title>
        <authorList>
            <person name="Ahren D.G."/>
        </authorList>
    </citation>
    <scope>NUCLEOTIDE SEQUENCE [LARGE SCALE GENOMIC DNA]</scope>
    <source>
        <strain evidence="6">CBS 200.50</strain>
    </source>
</reference>
<dbReference type="Gene3D" id="2.60.120.920">
    <property type="match status" value="1"/>
</dbReference>
<feature type="region of interest" description="Disordered" evidence="3">
    <location>
        <begin position="703"/>
        <end position="726"/>
    </location>
</feature>
<dbReference type="STRING" id="1284197.S8AB58"/>
<dbReference type="OrthoDB" id="1585644at2759"/>
<dbReference type="SMART" id="SM00248">
    <property type="entry name" value="ANK"/>
    <property type="match status" value="7"/>
</dbReference>
<dbReference type="OMA" id="ICGACDS"/>
<dbReference type="Proteomes" id="UP000015100">
    <property type="component" value="Unassembled WGS sequence"/>
</dbReference>
<evidence type="ECO:0000256" key="2">
    <source>
        <dbReference type="PROSITE-ProRule" id="PRU00023"/>
    </source>
</evidence>
<proteinExistence type="predicted"/>
<organism evidence="5 6">
    <name type="scientific">Dactylellina haptotyla (strain CBS 200.50)</name>
    <name type="common">Nematode-trapping fungus</name>
    <name type="synonym">Monacrosporium haptotylum</name>
    <dbReference type="NCBI Taxonomy" id="1284197"/>
    <lineage>
        <taxon>Eukaryota</taxon>
        <taxon>Fungi</taxon>
        <taxon>Dikarya</taxon>
        <taxon>Ascomycota</taxon>
        <taxon>Pezizomycotina</taxon>
        <taxon>Orbiliomycetes</taxon>
        <taxon>Orbiliales</taxon>
        <taxon>Orbiliaceae</taxon>
        <taxon>Dactylellina</taxon>
    </lineage>
</organism>
<dbReference type="PROSITE" id="PS50088">
    <property type="entry name" value="ANK_REPEAT"/>
    <property type="match status" value="1"/>
</dbReference>
<dbReference type="Pfam" id="PF12796">
    <property type="entry name" value="Ank_2"/>
    <property type="match status" value="2"/>
</dbReference>
<name>S8AB58_DACHA</name>
<dbReference type="EMBL" id="AQGS01000433">
    <property type="protein sequence ID" value="EPS40190.1"/>
    <property type="molecule type" value="Genomic_DNA"/>
</dbReference>
<dbReference type="InterPro" id="IPR027417">
    <property type="entry name" value="P-loop_NTPase"/>
</dbReference>
<comment type="caution">
    <text evidence="5">The sequence shown here is derived from an EMBL/GenBank/DDBJ whole genome shotgun (WGS) entry which is preliminary data.</text>
</comment>
<keyword evidence="2" id="KW-0040">ANK repeat</keyword>
<dbReference type="InterPro" id="IPR036770">
    <property type="entry name" value="Ankyrin_rpt-contain_sf"/>
</dbReference>